<reference evidence="1" key="1">
    <citation type="submission" date="2019-08" db="EMBL/GenBank/DDBJ databases">
        <authorList>
            <person name="Kucharzyk K."/>
            <person name="Murdoch R.W."/>
            <person name="Higgins S."/>
            <person name="Loffler F."/>
        </authorList>
    </citation>
    <scope>NUCLEOTIDE SEQUENCE</scope>
</reference>
<dbReference type="EMBL" id="VSSQ01000081">
    <property type="protein sequence ID" value="MPL74611.1"/>
    <property type="molecule type" value="Genomic_DNA"/>
</dbReference>
<proteinExistence type="predicted"/>
<accession>A0A644U6Q5</accession>
<sequence>MGYKIKESFEKEVHPENRGALGFQFAFEEA</sequence>
<evidence type="ECO:0000313" key="1">
    <source>
        <dbReference type="EMBL" id="MPL74611.1"/>
    </source>
</evidence>
<protein>
    <submittedName>
        <fullName evidence="1">Uncharacterized protein</fullName>
    </submittedName>
</protein>
<dbReference type="AlphaFoldDB" id="A0A644U6Q5"/>
<organism evidence="1">
    <name type="scientific">bioreactor metagenome</name>
    <dbReference type="NCBI Taxonomy" id="1076179"/>
    <lineage>
        <taxon>unclassified sequences</taxon>
        <taxon>metagenomes</taxon>
        <taxon>ecological metagenomes</taxon>
    </lineage>
</organism>
<comment type="caution">
    <text evidence="1">The sequence shown here is derived from an EMBL/GenBank/DDBJ whole genome shotgun (WGS) entry which is preliminary data.</text>
</comment>
<gene>
    <name evidence="1" type="ORF">SDC9_20426</name>
</gene>
<name>A0A644U6Q5_9ZZZZ</name>